<dbReference type="InterPro" id="IPR002302">
    <property type="entry name" value="Leu-tRNA-ligase"/>
</dbReference>
<gene>
    <name evidence="8" type="ORF">OESDEN_09749</name>
</gene>
<evidence type="ECO:0000256" key="6">
    <source>
        <dbReference type="ARBA" id="ARBA00022917"/>
    </source>
</evidence>
<evidence type="ECO:0000256" key="7">
    <source>
        <dbReference type="ARBA" id="ARBA00023146"/>
    </source>
</evidence>
<dbReference type="GO" id="GO:0005524">
    <property type="term" value="F:ATP binding"/>
    <property type="evidence" value="ECO:0007669"/>
    <property type="project" value="UniProtKB-KW"/>
</dbReference>
<dbReference type="InterPro" id="IPR009080">
    <property type="entry name" value="tRNAsynth_Ia_anticodon-bd"/>
</dbReference>
<dbReference type="Proteomes" id="UP000053660">
    <property type="component" value="Unassembled WGS sequence"/>
</dbReference>
<keyword evidence="5" id="KW-0067">ATP-binding</keyword>
<comment type="similarity">
    <text evidence="1">Belongs to the class-I aminoacyl-tRNA synthetase family.</text>
</comment>
<evidence type="ECO:0000256" key="4">
    <source>
        <dbReference type="ARBA" id="ARBA00022741"/>
    </source>
</evidence>
<keyword evidence="9" id="KW-1185">Reference proteome</keyword>
<dbReference type="EC" id="6.1.1.4" evidence="2"/>
<evidence type="ECO:0000256" key="2">
    <source>
        <dbReference type="ARBA" id="ARBA00013164"/>
    </source>
</evidence>
<protein>
    <recommendedName>
        <fullName evidence="2">leucine--tRNA ligase</fullName>
        <ecNumber evidence="2">6.1.1.4</ecNumber>
    </recommendedName>
</protein>
<dbReference type="AlphaFoldDB" id="A0A0B1T2M3"/>
<keyword evidence="6" id="KW-0648">Protein biosynthesis</keyword>
<dbReference type="SUPFAM" id="SSF47323">
    <property type="entry name" value="Anticodon-binding domain of a subclass of class I aminoacyl-tRNA synthetases"/>
    <property type="match status" value="1"/>
</dbReference>
<dbReference type="OrthoDB" id="15954at2759"/>
<dbReference type="PANTHER" id="PTHR43740:SF2">
    <property type="entry name" value="LEUCINE--TRNA LIGASE, MITOCHONDRIAL"/>
    <property type="match status" value="1"/>
</dbReference>
<evidence type="ECO:0000256" key="5">
    <source>
        <dbReference type="ARBA" id="ARBA00022840"/>
    </source>
</evidence>
<accession>A0A0B1T2M3</accession>
<keyword evidence="7" id="KW-0030">Aminoacyl-tRNA synthetase</keyword>
<sequence length="217" mass="24227">MACVDPLDVLQKNGIDMTRLQLLDSAAPRQAINWGESDLKGLKKWLDRVAWVVSAYVDERNKALSAPIERPVNPKVEGNLRESYNFFVRNVSMCLEVLNLHNTALARLQGFTNALRKVDPSTLGSSPEAERCIYALITMMQKVDPSNFGSSPEAERCIYALITMMQVYTPYSAAEMWAALRSVPPIRTATVSSTLVDEMPWPQVDPDCDIDFILSVS</sequence>
<dbReference type="Gene3D" id="1.10.730.10">
    <property type="entry name" value="Isoleucyl-tRNA Synthetase, Domain 1"/>
    <property type="match status" value="1"/>
</dbReference>
<keyword evidence="3" id="KW-0436">Ligase</keyword>
<dbReference type="GO" id="GO:0006429">
    <property type="term" value="P:leucyl-tRNA aminoacylation"/>
    <property type="evidence" value="ECO:0007669"/>
    <property type="project" value="InterPro"/>
</dbReference>
<dbReference type="GO" id="GO:0032543">
    <property type="term" value="P:mitochondrial translation"/>
    <property type="evidence" value="ECO:0007669"/>
    <property type="project" value="TreeGrafter"/>
</dbReference>
<reference evidence="8 9" key="1">
    <citation type="submission" date="2014-03" db="EMBL/GenBank/DDBJ databases">
        <title>Draft genome of the hookworm Oesophagostomum dentatum.</title>
        <authorList>
            <person name="Mitreva M."/>
        </authorList>
    </citation>
    <scope>NUCLEOTIDE SEQUENCE [LARGE SCALE GENOMIC DNA]</scope>
    <source>
        <strain evidence="8 9">OD-Hann</strain>
    </source>
</reference>
<dbReference type="EMBL" id="KN553035">
    <property type="protein sequence ID" value="KHJ90411.1"/>
    <property type="molecule type" value="Genomic_DNA"/>
</dbReference>
<dbReference type="GO" id="GO:0004823">
    <property type="term" value="F:leucine-tRNA ligase activity"/>
    <property type="evidence" value="ECO:0007669"/>
    <property type="project" value="UniProtKB-EC"/>
</dbReference>
<dbReference type="GO" id="GO:0005739">
    <property type="term" value="C:mitochondrion"/>
    <property type="evidence" value="ECO:0007669"/>
    <property type="project" value="TreeGrafter"/>
</dbReference>
<proteinExistence type="inferred from homology"/>
<evidence type="ECO:0000313" key="8">
    <source>
        <dbReference type="EMBL" id="KHJ90411.1"/>
    </source>
</evidence>
<keyword evidence="4" id="KW-0547">Nucleotide-binding</keyword>
<evidence type="ECO:0000256" key="1">
    <source>
        <dbReference type="ARBA" id="ARBA00005594"/>
    </source>
</evidence>
<evidence type="ECO:0000256" key="3">
    <source>
        <dbReference type="ARBA" id="ARBA00022598"/>
    </source>
</evidence>
<dbReference type="PANTHER" id="PTHR43740">
    <property type="entry name" value="LEUCYL-TRNA SYNTHETASE"/>
    <property type="match status" value="1"/>
</dbReference>
<evidence type="ECO:0000313" key="9">
    <source>
        <dbReference type="Proteomes" id="UP000053660"/>
    </source>
</evidence>
<name>A0A0B1T2M3_OESDE</name>
<organism evidence="8 9">
    <name type="scientific">Oesophagostomum dentatum</name>
    <name type="common">Nodular worm</name>
    <dbReference type="NCBI Taxonomy" id="61180"/>
    <lineage>
        <taxon>Eukaryota</taxon>
        <taxon>Metazoa</taxon>
        <taxon>Ecdysozoa</taxon>
        <taxon>Nematoda</taxon>
        <taxon>Chromadorea</taxon>
        <taxon>Rhabditida</taxon>
        <taxon>Rhabditina</taxon>
        <taxon>Rhabditomorpha</taxon>
        <taxon>Strongyloidea</taxon>
        <taxon>Strongylidae</taxon>
        <taxon>Oesophagostomum</taxon>
    </lineage>
</organism>